<proteinExistence type="predicted"/>
<protein>
    <submittedName>
        <fullName evidence="3">DUF732 domain-containing protein</fullName>
    </submittedName>
</protein>
<dbReference type="EMBL" id="JARWBG010000022">
    <property type="protein sequence ID" value="MDH2390970.1"/>
    <property type="molecule type" value="Genomic_DNA"/>
</dbReference>
<feature type="region of interest" description="Disordered" evidence="1">
    <location>
        <begin position="22"/>
        <end position="58"/>
    </location>
</feature>
<dbReference type="RefSeq" id="WP_279929661.1">
    <property type="nucleotide sequence ID" value="NZ_JARWBG010000022.1"/>
</dbReference>
<dbReference type="Pfam" id="PF05305">
    <property type="entry name" value="DUF732"/>
    <property type="match status" value="1"/>
</dbReference>
<sequence>MRQCTSAAVITAAALLTLTGCGSQSGTDGQPDPEATAVESVGQAPGADAAGIFPDPPTPEERQAYLDALAAIDPDIVHGKEDKAVSRGRSTCQTLTTDVPGGREALIDMTNTRFTSPAHPGGHGRATAAQILDAAHTHLCPDF</sequence>
<gene>
    <name evidence="3" type="ORF">QCN29_19675</name>
</gene>
<accession>A0ABT6HRI5</accession>
<keyword evidence="4" id="KW-1185">Reference proteome</keyword>
<dbReference type="InterPro" id="IPR007969">
    <property type="entry name" value="DUF732"/>
</dbReference>
<evidence type="ECO:0000313" key="4">
    <source>
        <dbReference type="Proteomes" id="UP001223144"/>
    </source>
</evidence>
<reference evidence="3 4" key="1">
    <citation type="submission" date="2023-04" db="EMBL/GenBank/DDBJ databases">
        <title>Streptomyces chengmaiensis sp. nov. isolated from the stem of mangrove plant in Hainan.</title>
        <authorList>
            <person name="Huang X."/>
            <person name="Zhou S."/>
            <person name="Chu X."/>
            <person name="Xie Y."/>
            <person name="Lin Y."/>
        </authorList>
    </citation>
    <scope>NUCLEOTIDE SEQUENCE [LARGE SCALE GENOMIC DNA]</scope>
    <source>
        <strain evidence="3 4">HNM0663</strain>
    </source>
</reference>
<feature type="domain" description="DUF732" evidence="2">
    <location>
        <begin position="63"/>
        <end position="142"/>
    </location>
</feature>
<evidence type="ECO:0000259" key="2">
    <source>
        <dbReference type="Pfam" id="PF05305"/>
    </source>
</evidence>
<evidence type="ECO:0000256" key="1">
    <source>
        <dbReference type="SAM" id="MobiDB-lite"/>
    </source>
</evidence>
<organism evidence="3 4">
    <name type="scientific">Streptomyces chengmaiensis</name>
    <dbReference type="NCBI Taxonomy" id="3040919"/>
    <lineage>
        <taxon>Bacteria</taxon>
        <taxon>Bacillati</taxon>
        <taxon>Actinomycetota</taxon>
        <taxon>Actinomycetes</taxon>
        <taxon>Kitasatosporales</taxon>
        <taxon>Streptomycetaceae</taxon>
        <taxon>Streptomyces</taxon>
    </lineage>
</organism>
<evidence type="ECO:0000313" key="3">
    <source>
        <dbReference type="EMBL" id="MDH2390970.1"/>
    </source>
</evidence>
<comment type="caution">
    <text evidence="3">The sequence shown here is derived from an EMBL/GenBank/DDBJ whole genome shotgun (WGS) entry which is preliminary data.</text>
</comment>
<dbReference type="Proteomes" id="UP001223144">
    <property type="component" value="Unassembled WGS sequence"/>
</dbReference>
<name>A0ABT6HRI5_9ACTN</name>
<dbReference type="PROSITE" id="PS51257">
    <property type="entry name" value="PROKAR_LIPOPROTEIN"/>
    <property type="match status" value="1"/>
</dbReference>